<gene>
    <name evidence="3" type="ORF">HDU87_005401</name>
</gene>
<dbReference type="EMBL" id="JADGJQ010000043">
    <property type="protein sequence ID" value="KAJ3176186.1"/>
    <property type="molecule type" value="Genomic_DNA"/>
</dbReference>
<keyword evidence="4" id="KW-1185">Reference proteome</keyword>
<feature type="region of interest" description="Disordered" evidence="2">
    <location>
        <begin position="1"/>
        <end position="55"/>
    </location>
</feature>
<proteinExistence type="predicted"/>
<dbReference type="Proteomes" id="UP001212152">
    <property type="component" value="Unassembled WGS sequence"/>
</dbReference>
<protein>
    <submittedName>
        <fullName evidence="3">Uncharacterized protein</fullName>
    </submittedName>
</protein>
<feature type="region of interest" description="Disordered" evidence="2">
    <location>
        <begin position="333"/>
        <end position="369"/>
    </location>
</feature>
<evidence type="ECO:0000256" key="1">
    <source>
        <dbReference type="SAM" id="Coils"/>
    </source>
</evidence>
<dbReference type="AlphaFoldDB" id="A0AAD5TMB2"/>
<feature type="compositionally biased region" description="Polar residues" evidence="2">
    <location>
        <begin position="16"/>
        <end position="30"/>
    </location>
</feature>
<keyword evidence="1" id="KW-0175">Coiled coil</keyword>
<name>A0AAD5TMB2_9FUNG</name>
<evidence type="ECO:0000256" key="2">
    <source>
        <dbReference type="SAM" id="MobiDB-lite"/>
    </source>
</evidence>
<evidence type="ECO:0000313" key="3">
    <source>
        <dbReference type="EMBL" id="KAJ3176186.1"/>
    </source>
</evidence>
<accession>A0AAD5TMB2</accession>
<evidence type="ECO:0000313" key="4">
    <source>
        <dbReference type="Proteomes" id="UP001212152"/>
    </source>
</evidence>
<feature type="compositionally biased region" description="Low complexity" evidence="2">
    <location>
        <begin position="334"/>
        <end position="347"/>
    </location>
</feature>
<feature type="coiled-coil region" evidence="1">
    <location>
        <begin position="244"/>
        <end position="278"/>
    </location>
</feature>
<organism evidence="3 4">
    <name type="scientific">Geranomyces variabilis</name>
    <dbReference type="NCBI Taxonomy" id="109894"/>
    <lineage>
        <taxon>Eukaryota</taxon>
        <taxon>Fungi</taxon>
        <taxon>Fungi incertae sedis</taxon>
        <taxon>Chytridiomycota</taxon>
        <taxon>Chytridiomycota incertae sedis</taxon>
        <taxon>Chytridiomycetes</taxon>
        <taxon>Spizellomycetales</taxon>
        <taxon>Powellomycetaceae</taxon>
        <taxon>Geranomyces</taxon>
    </lineage>
</organism>
<comment type="caution">
    <text evidence="3">The sequence shown here is derived from an EMBL/GenBank/DDBJ whole genome shotgun (WGS) entry which is preliminary data.</text>
</comment>
<reference evidence="3" key="1">
    <citation type="submission" date="2020-05" db="EMBL/GenBank/DDBJ databases">
        <title>Phylogenomic resolution of chytrid fungi.</title>
        <authorList>
            <person name="Stajich J.E."/>
            <person name="Amses K."/>
            <person name="Simmons R."/>
            <person name="Seto K."/>
            <person name="Myers J."/>
            <person name="Bonds A."/>
            <person name="Quandt C.A."/>
            <person name="Barry K."/>
            <person name="Liu P."/>
            <person name="Grigoriev I."/>
            <person name="Longcore J.E."/>
            <person name="James T.Y."/>
        </authorList>
    </citation>
    <scope>NUCLEOTIDE SEQUENCE</scope>
    <source>
        <strain evidence="3">JEL0379</strain>
    </source>
</reference>
<sequence>MTEPEAAELTGYGDSTPASLTGSDTGSPITSPLRVQKARFQPRAANSAATARDERQTAATLEAQLEVALDETEVWRQKFRALDKRLAKLQEETDALTVENEALKFSSAQSQRSHSLAEKDKANLHAQIDTLTRAAAAAKDACTDAERALARQATSASQTAADLRAQLEAKERQLVEALSQRDNAERRREEEGRASELVVQELKQELDAVREQSAEQKEVMSPHPTLRLQRSISALSVRPSMESLNAARSALSDTESLIQQLTEQNKTLQDQIEALRNADAMVLEEEPYPSPPSASAMAVAPVLLPQRRAQAPGSPNFPRRTSSVRELLAVRTEGSLSPVGSRGSSPRSLRRSRTVAGGGGIPAQGGSLHEELNGSSAKYLSQIQDLKAENEALISYLVATLESLNKGKVS</sequence>